<keyword evidence="1" id="KW-0472">Membrane</keyword>
<protein>
    <submittedName>
        <fullName evidence="2">Uncharacterized protein</fullName>
    </submittedName>
</protein>
<dbReference type="AlphaFoldDB" id="A0A0E9WYI3"/>
<sequence>MLELTKCFKICHQMTISSHCAIECSWRIDLLFLLSSLIFKMFNPAAQFIFILFYFFSLNQLKLMGNR</sequence>
<keyword evidence="1" id="KW-1133">Transmembrane helix</keyword>
<keyword evidence="1" id="KW-0812">Transmembrane</keyword>
<name>A0A0E9WYI3_ANGAN</name>
<reference evidence="2" key="1">
    <citation type="submission" date="2014-11" db="EMBL/GenBank/DDBJ databases">
        <authorList>
            <person name="Amaro Gonzalez C."/>
        </authorList>
    </citation>
    <scope>NUCLEOTIDE SEQUENCE</scope>
</reference>
<feature type="transmembrane region" description="Helical" evidence="1">
    <location>
        <begin position="37"/>
        <end position="57"/>
    </location>
</feature>
<reference evidence="2" key="2">
    <citation type="journal article" date="2015" name="Fish Shellfish Immunol.">
        <title>Early steps in the European eel (Anguilla anguilla)-Vibrio vulnificus interaction in the gills: Role of the RtxA13 toxin.</title>
        <authorList>
            <person name="Callol A."/>
            <person name="Pajuelo D."/>
            <person name="Ebbesson L."/>
            <person name="Teles M."/>
            <person name="MacKenzie S."/>
            <person name="Amaro C."/>
        </authorList>
    </citation>
    <scope>NUCLEOTIDE SEQUENCE</scope>
</reference>
<accession>A0A0E9WYI3</accession>
<organism evidence="2">
    <name type="scientific">Anguilla anguilla</name>
    <name type="common">European freshwater eel</name>
    <name type="synonym">Muraena anguilla</name>
    <dbReference type="NCBI Taxonomy" id="7936"/>
    <lineage>
        <taxon>Eukaryota</taxon>
        <taxon>Metazoa</taxon>
        <taxon>Chordata</taxon>
        <taxon>Craniata</taxon>
        <taxon>Vertebrata</taxon>
        <taxon>Euteleostomi</taxon>
        <taxon>Actinopterygii</taxon>
        <taxon>Neopterygii</taxon>
        <taxon>Teleostei</taxon>
        <taxon>Anguilliformes</taxon>
        <taxon>Anguillidae</taxon>
        <taxon>Anguilla</taxon>
    </lineage>
</organism>
<proteinExistence type="predicted"/>
<evidence type="ECO:0000256" key="1">
    <source>
        <dbReference type="SAM" id="Phobius"/>
    </source>
</evidence>
<evidence type="ECO:0000313" key="2">
    <source>
        <dbReference type="EMBL" id="JAH95547.1"/>
    </source>
</evidence>
<dbReference type="EMBL" id="GBXM01013030">
    <property type="protein sequence ID" value="JAH95547.1"/>
    <property type="molecule type" value="Transcribed_RNA"/>
</dbReference>